<dbReference type="Proteomes" id="UP001175000">
    <property type="component" value="Unassembled WGS sequence"/>
</dbReference>
<accession>A0AA39WFW2</accession>
<keyword evidence="1" id="KW-1133">Transmembrane helix</keyword>
<comment type="caution">
    <text evidence="3">The sequence shown here is derived from an EMBL/GenBank/DDBJ whole genome shotgun (WGS) entry which is preliminary data.</text>
</comment>
<dbReference type="Gene3D" id="1.20.120.520">
    <property type="entry name" value="nmb1532 protein domain like"/>
    <property type="match status" value="1"/>
</dbReference>
<proteinExistence type="predicted"/>
<keyword evidence="1" id="KW-0472">Membrane</keyword>
<dbReference type="InterPro" id="IPR053206">
    <property type="entry name" value="Dimeric_xanthone_biosynth"/>
</dbReference>
<dbReference type="CDD" id="cd12108">
    <property type="entry name" value="Hr-like"/>
    <property type="match status" value="1"/>
</dbReference>
<evidence type="ECO:0000256" key="1">
    <source>
        <dbReference type="SAM" id="Phobius"/>
    </source>
</evidence>
<dbReference type="PANTHER" id="PTHR38048:SF2">
    <property type="entry name" value="HEMERYTHRIN-LIKE DOMAIN-CONTAINING PROTEIN"/>
    <property type="match status" value="1"/>
</dbReference>
<reference evidence="3" key="1">
    <citation type="submission" date="2023-06" db="EMBL/GenBank/DDBJ databases">
        <title>Genome-scale phylogeny and comparative genomics of the fungal order Sordariales.</title>
        <authorList>
            <consortium name="Lawrence Berkeley National Laboratory"/>
            <person name="Hensen N."/>
            <person name="Bonometti L."/>
            <person name="Westerberg I."/>
            <person name="Brannstrom I.O."/>
            <person name="Guillou S."/>
            <person name="Cros-Aarteil S."/>
            <person name="Calhoun S."/>
            <person name="Haridas S."/>
            <person name="Kuo A."/>
            <person name="Mondo S."/>
            <person name="Pangilinan J."/>
            <person name="Riley R."/>
            <person name="Labutti K."/>
            <person name="Andreopoulos B."/>
            <person name="Lipzen A."/>
            <person name="Chen C."/>
            <person name="Yanf M."/>
            <person name="Daum C."/>
            <person name="Ng V."/>
            <person name="Clum A."/>
            <person name="Steindorff A."/>
            <person name="Ohm R."/>
            <person name="Martin F."/>
            <person name="Silar P."/>
            <person name="Natvig D."/>
            <person name="Lalanne C."/>
            <person name="Gautier V."/>
            <person name="Ament-Velasquez S.L."/>
            <person name="Kruys A."/>
            <person name="Hutchinson M.I."/>
            <person name="Powell A.J."/>
            <person name="Barry K."/>
            <person name="Miller A.N."/>
            <person name="Grigoriev I.V."/>
            <person name="Debuchy R."/>
            <person name="Gladieux P."/>
            <person name="Thoren M.H."/>
            <person name="Johannesson H."/>
        </authorList>
    </citation>
    <scope>NUCLEOTIDE SEQUENCE</scope>
    <source>
        <strain evidence="3">CBS 606.72</strain>
    </source>
</reference>
<dbReference type="EMBL" id="JAULSU010000006">
    <property type="protein sequence ID" value="KAK0614642.1"/>
    <property type="molecule type" value="Genomic_DNA"/>
</dbReference>
<evidence type="ECO:0000313" key="3">
    <source>
        <dbReference type="EMBL" id="KAK0614642.1"/>
    </source>
</evidence>
<gene>
    <name evidence="3" type="ORF">B0T14DRAFT_312022</name>
</gene>
<keyword evidence="1" id="KW-0812">Transmembrane</keyword>
<dbReference type="AlphaFoldDB" id="A0AA39WFW2"/>
<dbReference type="InterPro" id="IPR012312">
    <property type="entry name" value="Hemerythrin-like"/>
</dbReference>
<dbReference type="PANTHER" id="PTHR38048">
    <property type="entry name" value="EXPRESSED PROTEIN"/>
    <property type="match status" value="1"/>
</dbReference>
<name>A0AA39WFW2_9PEZI</name>
<organism evidence="3 4">
    <name type="scientific">Immersiella caudata</name>
    <dbReference type="NCBI Taxonomy" id="314043"/>
    <lineage>
        <taxon>Eukaryota</taxon>
        <taxon>Fungi</taxon>
        <taxon>Dikarya</taxon>
        <taxon>Ascomycota</taxon>
        <taxon>Pezizomycotina</taxon>
        <taxon>Sordariomycetes</taxon>
        <taxon>Sordariomycetidae</taxon>
        <taxon>Sordariales</taxon>
        <taxon>Lasiosphaeriaceae</taxon>
        <taxon>Immersiella</taxon>
    </lineage>
</organism>
<keyword evidence="4" id="KW-1185">Reference proteome</keyword>
<feature type="domain" description="Hemerythrin-like" evidence="2">
    <location>
        <begin position="39"/>
        <end position="163"/>
    </location>
</feature>
<protein>
    <recommendedName>
        <fullName evidence="2">Hemerythrin-like domain-containing protein</fullName>
    </recommendedName>
</protein>
<feature type="transmembrane region" description="Helical" evidence="1">
    <location>
        <begin position="305"/>
        <end position="324"/>
    </location>
</feature>
<evidence type="ECO:0000259" key="2">
    <source>
        <dbReference type="Pfam" id="PF01814"/>
    </source>
</evidence>
<dbReference type="Pfam" id="PF01814">
    <property type="entry name" value="Hemerythrin"/>
    <property type="match status" value="1"/>
</dbReference>
<sequence>MPPPSHPWPERPFSLISTTPYLDYVDLLPARQDAVRVARLMALTHNTIFRAFNAIYQQPESIHPLNAADVNSFIEFTICAIDFLENHHRCEELVFFPMLEAQAGIPGLMGDNVEQHRAFQGPLRALRGYLKLVRLGAFPFDVFEFRDIIDELAPVLERHLHDEIPSILEAGTHMSDEAMSACYKALHDEAEGTADAFKVGPFVMGCQDDTHLVDGRQIAFPELPFSLAPYLVEHVVARRHADVWRFCPSTFHGRPRKTEFLSGKFGATDCGSTVEEDVAGDRTELAVKGGSKKKSGGRIGLVRPWILPSIAVVFLLLVWLRLYLGILFPECSREGL</sequence>
<evidence type="ECO:0000313" key="4">
    <source>
        <dbReference type="Proteomes" id="UP001175000"/>
    </source>
</evidence>